<protein>
    <recommendedName>
        <fullName evidence="2">Transposase IS4-like domain-containing protein</fullName>
    </recommendedName>
</protein>
<dbReference type="AlphaFoldDB" id="A0A9P1JT34"/>
<feature type="region of interest" description="Disordered" evidence="1">
    <location>
        <begin position="24"/>
        <end position="59"/>
    </location>
</feature>
<dbReference type="KEGG" id="abs:AZOBR_200006"/>
<dbReference type="PANTHER" id="PTHR30007:SF1">
    <property type="entry name" value="BLR1914 PROTEIN"/>
    <property type="match status" value="1"/>
</dbReference>
<evidence type="ECO:0000313" key="4">
    <source>
        <dbReference type="Proteomes" id="UP000007319"/>
    </source>
</evidence>
<sequence>MASGWRVGTAASCAARPSRLCQRHQLGSCGGGQRQRPGKKGGEETGPNPTDRGKPGSKRHILVDANGIPLALRISPANRHDSKLLEALVDAVPAIRQCAGRPRRRPAKLHADKGYDFAHCRRALRQRAIIPRIARRGVESSERLGRYRWVVERTLAWFARFRRIAVRYERRADIFTAFHHIAASLICWRFVQRWFC</sequence>
<evidence type="ECO:0000259" key="2">
    <source>
        <dbReference type="Pfam" id="PF01609"/>
    </source>
</evidence>
<name>A0A9P1JT34_9PROT</name>
<accession>A0A9P1JT34</accession>
<evidence type="ECO:0000256" key="1">
    <source>
        <dbReference type="SAM" id="MobiDB-lite"/>
    </source>
</evidence>
<keyword evidence="4" id="KW-1185">Reference proteome</keyword>
<dbReference type="GO" id="GO:0003677">
    <property type="term" value="F:DNA binding"/>
    <property type="evidence" value="ECO:0007669"/>
    <property type="project" value="InterPro"/>
</dbReference>
<proteinExistence type="predicted"/>
<dbReference type="Pfam" id="PF01609">
    <property type="entry name" value="DDE_Tnp_1"/>
    <property type="match status" value="1"/>
</dbReference>
<dbReference type="InterPro" id="IPR002559">
    <property type="entry name" value="Transposase_11"/>
</dbReference>
<organism evidence="3 4">
    <name type="scientific">Azospirillum baldaniorum</name>
    <dbReference type="NCBI Taxonomy" id="1064539"/>
    <lineage>
        <taxon>Bacteria</taxon>
        <taxon>Pseudomonadati</taxon>
        <taxon>Pseudomonadota</taxon>
        <taxon>Alphaproteobacteria</taxon>
        <taxon>Rhodospirillales</taxon>
        <taxon>Azospirillaceae</taxon>
        <taxon>Azospirillum</taxon>
    </lineage>
</organism>
<dbReference type="GO" id="GO:0004803">
    <property type="term" value="F:transposase activity"/>
    <property type="evidence" value="ECO:0007669"/>
    <property type="project" value="InterPro"/>
</dbReference>
<dbReference type="PANTHER" id="PTHR30007">
    <property type="entry name" value="PHP DOMAIN PROTEIN"/>
    <property type="match status" value="1"/>
</dbReference>
<gene>
    <name evidence="3" type="ORF">AZOBR_200006</name>
</gene>
<feature type="domain" description="Transposase IS4-like" evidence="2">
    <location>
        <begin position="43"/>
        <end position="185"/>
    </location>
</feature>
<dbReference type="EMBL" id="HE577327">
    <property type="protein sequence ID" value="CCC99301.1"/>
    <property type="molecule type" value="Genomic_DNA"/>
</dbReference>
<reference evidence="3 4" key="1">
    <citation type="journal article" date="2011" name="PLoS Genet.">
        <title>Azospirillum genomes reveal transition of bacteria from aquatic to terrestrial environments.</title>
        <authorList>
            <person name="Wisniewski-Dye F."/>
            <person name="Borziak K."/>
            <person name="Khalsa-Moyers G."/>
            <person name="Alexandre G."/>
            <person name="Sukharnikov L.O."/>
            <person name="Wuichet K."/>
            <person name="Hurst G.B."/>
            <person name="McDonald W.H."/>
            <person name="Robertson J.S."/>
            <person name="Barbe V."/>
            <person name="Calteau A."/>
            <person name="Rouy Z."/>
            <person name="Mangenot S."/>
            <person name="Prigent-Combaret C."/>
            <person name="Normand P."/>
            <person name="Boyer M."/>
            <person name="Siguier P."/>
            <person name="Dessaux Y."/>
            <person name="Elmerich C."/>
            <person name="Condemine G."/>
            <person name="Krishnen G."/>
            <person name="Kennedy I."/>
            <person name="Paterson A.H."/>
            <person name="Gonzalez V."/>
            <person name="Mavingui P."/>
            <person name="Zhulin I.B."/>
        </authorList>
    </citation>
    <scope>NUCLEOTIDE SEQUENCE [LARGE SCALE GENOMIC DNA]</scope>
    <source>
        <strain evidence="3 4">Sp245</strain>
    </source>
</reference>
<evidence type="ECO:0000313" key="3">
    <source>
        <dbReference type="EMBL" id="CCC99301.1"/>
    </source>
</evidence>
<dbReference type="Proteomes" id="UP000007319">
    <property type="component" value="Chromosome"/>
</dbReference>
<dbReference type="NCBIfam" id="NF033580">
    <property type="entry name" value="transpos_IS5_3"/>
    <property type="match status" value="1"/>
</dbReference>
<dbReference type="GO" id="GO:0006313">
    <property type="term" value="P:DNA transposition"/>
    <property type="evidence" value="ECO:0007669"/>
    <property type="project" value="InterPro"/>
</dbReference>